<sequence length="99" mass="10867">MLPRLFLSVTAHNINASADSPTKWMLESNILMSAKIEGKIAIVACVVEGYVICDQLGWGTADNMTFDVNSKERLTVDGLNADHQMSINLESELLEALSR</sequence>
<keyword evidence="2" id="KW-1185">Reference proteome</keyword>
<organism evidence="1 2">
    <name type="scientific">Phanerochaete sordida</name>
    <dbReference type="NCBI Taxonomy" id="48140"/>
    <lineage>
        <taxon>Eukaryota</taxon>
        <taxon>Fungi</taxon>
        <taxon>Dikarya</taxon>
        <taxon>Basidiomycota</taxon>
        <taxon>Agaricomycotina</taxon>
        <taxon>Agaricomycetes</taxon>
        <taxon>Polyporales</taxon>
        <taxon>Phanerochaetaceae</taxon>
        <taxon>Phanerochaete</taxon>
    </lineage>
</organism>
<dbReference type="EMBL" id="BPQB01000071">
    <property type="protein sequence ID" value="GJE97398.1"/>
    <property type="molecule type" value="Genomic_DNA"/>
</dbReference>
<evidence type="ECO:0000313" key="1">
    <source>
        <dbReference type="EMBL" id="GJE97398.1"/>
    </source>
</evidence>
<dbReference type="AlphaFoldDB" id="A0A9P3GK64"/>
<protein>
    <submittedName>
        <fullName evidence="1">Uncharacterized protein</fullName>
    </submittedName>
</protein>
<reference evidence="1 2" key="1">
    <citation type="submission" date="2021-08" db="EMBL/GenBank/DDBJ databases">
        <title>Draft Genome Sequence of Phanerochaete sordida strain YK-624.</title>
        <authorList>
            <person name="Mori T."/>
            <person name="Dohra H."/>
            <person name="Suzuki T."/>
            <person name="Kawagishi H."/>
            <person name="Hirai H."/>
        </authorList>
    </citation>
    <scope>NUCLEOTIDE SEQUENCE [LARGE SCALE GENOMIC DNA]</scope>
    <source>
        <strain evidence="1 2">YK-624</strain>
    </source>
</reference>
<gene>
    <name evidence="1" type="ORF">PsYK624_136150</name>
</gene>
<comment type="caution">
    <text evidence="1">The sequence shown here is derived from an EMBL/GenBank/DDBJ whole genome shotgun (WGS) entry which is preliminary data.</text>
</comment>
<dbReference type="Proteomes" id="UP000703269">
    <property type="component" value="Unassembled WGS sequence"/>
</dbReference>
<name>A0A9P3GK64_9APHY</name>
<accession>A0A9P3GK64</accession>
<proteinExistence type="predicted"/>
<evidence type="ECO:0000313" key="2">
    <source>
        <dbReference type="Proteomes" id="UP000703269"/>
    </source>
</evidence>